<evidence type="ECO:0000313" key="1">
    <source>
        <dbReference type="EMBL" id="MDC8770927.1"/>
    </source>
</evidence>
<sequence>MFELKISNFLAPLSSGAGPMPLAYKKIFASARTVLQNQFVGLGPFQKVFRASGVEQAALGSPYLFRLIAVLNFLLDAIAKSSMEVVLCNTFRWNLKFRGIGYRPIV</sequence>
<dbReference type="Proteomes" id="UP001221189">
    <property type="component" value="Unassembled WGS sequence"/>
</dbReference>
<dbReference type="EMBL" id="JAQQXT010000002">
    <property type="protein sequence ID" value="MDC8770927.1"/>
    <property type="molecule type" value="Genomic_DNA"/>
</dbReference>
<protein>
    <submittedName>
        <fullName evidence="1">Uncharacterized protein</fullName>
    </submittedName>
</protein>
<evidence type="ECO:0000313" key="2">
    <source>
        <dbReference type="Proteomes" id="UP001221189"/>
    </source>
</evidence>
<proteinExistence type="predicted"/>
<gene>
    <name evidence="1" type="ORF">PRZ03_05035</name>
</gene>
<keyword evidence="2" id="KW-1185">Reference proteome</keyword>
<accession>A0ABT5KC15</accession>
<dbReference type="RefSeq" id="WP_273599281.1">
    <property type="nucleotide sequence ID" value="NZ_JAQQXT010000002.1"/>
</dbReference>
<name>A0ABT5KC15_9BURK</name>
<organism evidence="1 2">
    <name type="scientific">Roseateles albus</name>
    <dbReference type="NCBI Taxonomy" id="2987525"/>
    <lineage>
        <taxon>Bacteria</taxon>
        <taxon>Pseudomonadati</taxon>
        <taxon>Pseudomonadota</taxon>
        <taxon>Betaproteobacteria</taxon>
        <taxon>Burkholderiales</taxon>
        <taxon>Sphaerotilaceae</taxon>
        <taxon>Roseateles</taxon>
    </lineage>
</organism>
<comment type="caution">
    <text evidence="1">The sequence shown here is derived from an EMBL/GenBank/DDBJ whole genome shotgun (WGS) entry which is preliminary data.</text>
</comment>
<reference evidence="1 2" key="1">
    <citation type="submission" date="2022-10" db="EMBL/GenBank/DDBJ databases">
        <title>Paucibacter sp. hw1 Genome sequencing.</title>
        <authorList>
            <person name="Park S."/>
        </authorList>
    </citation>
    <scope>NUCLEOTIDE SEQUENCE [LARGE SCALE GENOMIC DNA]</scope>
    <source>
        <strain evidence="2">hw1</strain>
    </source>
</reference>